<reference evidence="1" key="1">
    <citation type="submission" date="2020-03" db="EMBL/GenBank/DDBJ databases">
        <title>A mixture of massive structural variations and highly conserved coding sequences in Ustilaginoidea virens genome.</title>
        <authorList>
            <person name="Zhang K."/>
            <person name="Zhao Z."/>
            <person name="Zhang Z."/>
            <person name="Li Y."/>
            <person name="Hsiang T."/>
            <person name="Sun W."/>
        </authorList>
    </citation>
    <scope>NUCLEOTIDE SEQUENCE</scope>
    <source>
        <strain evidence="1">UV-8b</strain>
    </source>
</reference>
<dbReference type="EMBL" id="CP072759">
    <property type="protein sequence ID" value="QUC23515.1"/>
    <property type="molecule type" value="Genomic_DNA"/>
</dbReference>
<evidence type="ECO:0000313" key="2">
    <source>
        <dbReference type="Proteomes" id="UP000027002"/>
    </source>
</evidence>
<keyword evidence="2" id="KW-1185">Reference proteome</keyword>
<name>A0A8E5HXL7_USTVR</name>
<sequence length="122" mass="13061">MGILPAERVGLRLAGPEFAAYGPSATAGLVTVSRIGRQPVDHRARVEWQALSSFKSAPFAMYAHSPTMPMRLAIRLALGRAHPCRPCRQVPWANLLLRRGRAESPGHLAGLAGDKTGEPLSG</sequence>
<dbReference type="AlphaFoldDB" id="A0A8E5HXL7"/>
<dbReference type="Proteomes" id="UP000027002">
    <property type="component" value="Chromosome 7"/>
</dbReference>
<proteinExistence type="predicted"/>
<accession>A0A8E5HXL7</accession>
<dbReference type="GeneID" id="66068533"/>
<organism evidence="1 2">
    <name type="scientific">Ustilaginoidea virens</name>
    <name type="common">Rice false smut fungus</name>
    <name type="synonym">Villosiclava virens</name>
    <dbReference type="NCBI Taxonomy" id="1159556"/>
    <lineage>
        <taxon>Eukaryota</taxon>
        <taxon>Fungi</taxon>
        <taxon>Dikarya</taxon>
        <taxon>Ascomycota</taxon>
        <taxon>Pezizomycotina</taxon>
        <taxon>Sordariomycetes</taxon>
        <taxon>Hypocreomycetidae</taxon>
        <taxon>Hypocreales</taxon>
        <taxon>Clavicipitaceae</taxon>
        <taxon>Ustilaginoidea</taxon>
    </lineage>
</organism>
<protein>
    <submittedName>
        <fullName evidence="1">Uncharacterized protein</fullName>
    </submittedName>
</protein>
<evidence type="ECO:0000313" key="1">
    <source>
        <dbReference type="EMBL" id="QUC23515.1"/>
    </source>
</evidence>
<gene>
    <name evidence="1" type="ORF">UV8b_07756</name>
</gene>
<dbReference type="KEGG" id="uvi:66068533"/>
<dbReference type="RefSeq" id="XP_043001188.1">
    <property type="nucleotide sequence ID" value="XM_043145253.1"/>
</dbReference>